<gene>
    <name evidence="1" type="ORF">BVC80_1637g22</name>
</gene>
<proteinExistence type="predicted"/>
<dbReference type="InParanoid" id="A0A200Q6S6"/>
<protein>
    <submittedName>
        <fullName evidence="1">Uncharacterized protein</fullName>
    </submittedName>
</protein>
<comment type="caution">
    <text evidence="1">The sequence shown here is derived from an EMBL/GenBank/DDBJ whole genome shotgun (WGS) entry which is preliminary data.</text>
</comment>
<sequence length="97" mass="10549">MRAEMQCSAVHAGYVERGNEEMEGWVLGVLGFSGERERGGFDRSALSFVLEGSAVHAGYVERGNEEMEGWVLGVLGFSGERERGGFDRSALSFVLEG</sequence>
<accession>A0A200Q6S6</accession>
<reference evidence="1 2" key="1">
    <citation type="journal article" date="2017" name="Mol. Plant">
        <title>The Genome of Medicinal Plant Macleaya cordata Provides New Insights into Benzylisoquinoline Alkaloids Metabolism.</title>
        <authorList>
            <person name="Liu X."/>
            <person name="Liu Y."/>
            <person name="Huang P."/>
            <person name="Ma Y."/>
            <person name="Qing Z."/>
            <person name="Tang Q."/>
            <person name="Cao H."/>
            <person name="Cheng P."/>
            <person name="Zheng Y."/>
            <person name="Yuan Z."/>
            <person name="Zhou Y."/>
            <person name="Liu J."/>
            <person name="Tang Z."/>
            <person name="Zhuo Y."/>
            <person name="Zhang Y."/>
            <person name="Yu L."/>
            <person name="Huang J."/>
            <person name="Yang P."/>
            <person name="Peng Q."/>
            <person name="Zhang J."/>
            <person name="Jiang W."/>
            <person name="Zhang Z."/>
            <person name="Lin K."/>
            <person name="Ro D.K."/>
            <person name="Chen X."/>
            <person name="Xiong X."/>
            <person name="Shang Y."/>
            <person name="Huang S."/>
            <person name="Zeng J."/>
        </authorList>
    </citation>
    <scope>NUCLEOTIDE SEQUENCE [LARGE SCALE GENOMIC DNA]</scope>
    <source>
        <strain evidence="2">cv. BLH2017</strain>
        <tissue evidence="1">Root</tissue>
    </source>
</reference>
<evidence type="ECO:0000313" key="1">
    <source>
        <dbReference type="EMBL" id="OVA06148.1"/>
    </source>
</evidence>
<evidence type="ECO:0000313" key="2">
    <source>
        <dbReference type="Proteomes" id="UP000195402"/>
    </source>
</evidence>
<dbReference type="Proteomes" id="UP000195402">
    <property type="component" value="Unassembled WGS sequence"/>
</dbReference>
<dbReference type="EMBL" id="MVGT01002941">
    <property type="protein sequence ID" value="OVA06148.1"/>
    <property type="molecule type" value="Genomic_DNA"/>
</dbReference>
<organism evidence="1 2">
    <name type="scientific">Macleaya cordata</name>
    <name type="common">Five-seeded plume-poppy</name>
    <name type="synonym">Bocconia cordata</name>
    <dbReference type="NCBI Taxonomy" id="56857"/>
    <lineage>
        <taxon>Eukaryota</taxon>
        <taxon>Viridiplantae</taxon>
        <taxon>Streptophyta</taxon>
        <taxon>Embryophyta</taxon>
        <taxon>Tracheophyta</taxon>
        <taxon>Spermatophyta</taxon>
        <taxon>Magnoliopsida</taxon>
        <taxon>Ranunculales</taxon>
        <taxon>Papaveraceae</taxon>
        <taxon>Papaveroideae</taxon>
        <taxon>Macleaya</taxon>
    </lineage>
</organism>
<name>A0A200Q6S6_MACCD</name>
<dbReference type="AlphaFoldDB" id="A0A200Q6S6"/>
<keyword evidence="2" id="KW-1185">Reference proteome</keyword>